<evidence type="ECO:0000259" key="9">
    <source>
        <dbReference type="Pfam" id="PF12832"/>
    </source>
</evidence>
<dbReference type="RefSeq" id="WP_336585863.1">
    <property type="nucleotide sequence ID" value="NZ_JBBAXC010000003.1"/>
</dbReference>
<evidence type="ECO:0000256" key="5">
    <source>
        <dbReference type="ARBA" id="ARBA00022692"/>
    </source>
</evidence>
<dbReference type="PANTHER" id="PTHR23522:SF10">
    <property type="entry name" value="3-PHENYLPROPIONIC ACID TRANSPORTER-RELATED"/>
    <property type="match status" value="1"/>
</dbReference>
<dbReference type="SUPFAM" id="SSF103473">
    <property type="entry name" value="MFS general substrate transporter"/>
    <property type="match status" value="1"/>
</dbReference>
<keyword evidence="6 8" id="KW-1133">Transmembrane helix</keyword>
<evidence type="ECO:0000256" key="4">
    <source>
        <dbReference type="ARBA" id="ARBA00022519"/>
    </source>
</evidence>
<proteinExistence type="predicted"/>
<sequence length="378" mass="42841">MRTQTWLSYQFFSFFFTWGVFMPFWTAWLVESKGFSIYDASTLIAVSFITRSLSTFFIFPYISKWVSLTKLSKGFSLFTFIILFLFLPLNSFESMLGGIILLSLIYPLMMPLTESTASILMKNDHISYGKSRLWGSIGYTVALLVTGIVIWASTEDSIFILMLLGTFFMMFGTFFAAPPSLKKREHRHSHSYKDLFVSKEFMLVLLVCILLQGSHASYYNYGVLYLQELQISSIWIGVILNIAVLAEIVFFAKSDAYFGKVPVSFLLVIASMGTIIRWSVIYAFPYTSIFILSQVLHAVTFGVAHYAFIRFINDKLDQKQIPSAQGIYASIGMGLTTGLLSFFGGYLYEIEPVLAFLGMSVVTIPCLVISIILYVKFK</sequence>
<feature type="transmembrane region" description="Helical" evidence="8">
    <location>
        <begin position="201"/>
        <end position="221"/>
    </location>
</feature>
<keyword evidence="4" id="KW-0997">Cell inner membrane</keyword>
<feature type="transmembrane region" description="Helical" evidence="8">
    <location>
        <begin position="233"/>
        <end position="252"/>
    </location>
</feature>
<dbReference type="Gene3D" id="1.20.1250.20">
    <property type="entry name" value="MFS general substrate transporter like domains"/>
    <property type="match status" value="2"/>
</dbReference>
<dbReference type="PANTHER" id="PTHR23522">
    <property type="entry name" value="BLL5896 PROTEIN"/>
    <property type="match status" value="1"/>
</dbReference>
<keyword evidence="5 8" id="KW-0812">Transmembrane</keyword>
<feature type="domain" description="Major facilitator superfamily associated" evidence="9">
    <location>
        <begin position="5"/>
        <end position="356"/>
    </location>
</feature>
<evidence type="ECO:0000256" key="2">
    <source>
        <dbReference type="ARBA" id="ARBA00022448"/>
    </source>
</evidence>
<evidence type="ECO:0000256" key="6">
    <source>
        <dbReference type="ARBA" id="ARBA00022989"/>
    </source>
</evidence>
<comment type="subcellular location">
    <subcellularLocation>
        <location evidence="1">Cell inner membrane</location>
        <topology evidence="1">Multi-pass membrane protein</topology>
    </subcellularLocation>
</comment>
<protein>
    <submittedName>
        <fullName evidence="10">MFS transporter</fullName>
    </submittedName>
</protein>
<feature type="transmembrane region" description="Helical" evidence="8">
    <location>
        <begin position="328"/>
        <end position="348"/>
    </location>
</feature>
<keyword evidence="3" id="KW-1003">Cell membrane</keyword>
<dbReference type="Proteomes" id="UP001312865">
    <property type="component" value="Unassembled WGS sequence"/>
</dbReference>
<name>A0ABU8HAX3_9BACI</name>
<keyword evidence="11" id="KW-1185">Reference proteome</keyword>
<dbReference type="NCBIfam" id="NF037955">
    <property type="entry name" value="mfs"/>
    <property type="match status" value="1"/>
</dbReference>
<reference evidence="10 11" key="1">
    <citation type="journal article" date="2018" name="J. Microbiol.">
        <title>Bacillus spongiae sp. nov., isolated from sponge of Jeju Island.</title>
        <authorList>
            <person name="Lee G.E."/>
            <person name="Im W.T."/>
            <person name="Park J.S."/>
        </authorList>
    </citation>
    <scope>NUCLEOTIDE SEQUENCE [LARGE SCALE GENOMIC DNA]</scope>
    <source>
        <strain evidence="10 11">135PIL107-10</strain>
    </source>
</reference>
<evidence type="ECO:0000313" key="10">
    <source>
        <dbReference type="EMBL" id="MEI5906430.1"/>
    </source>
</evidence>
<evidence type="ECO:0000256" key="7">
    <source>
        <dbReference type="ARBA" id="ARBA00023136"/>
    </source>
</evidence>
<feature type="transmembrane region" description="Helical" evidence="8">
    <location>
        <begin position="289"/>
        <end position="308"/>
    </location>
</feature>
<feature type="transmembrane region" description="Helical" evidence="8">
    <location>
        <begin position="354"/>
        <end position="375"/>
    </location>
</feature>
<feature type="transmembrane region" description="Helical" evidence="8">
    <location>
        <begin position="264"/>
        <end position="283"/>
    </location>
</feature>
<feature type="transmembrane region" description="Helical" evidence="8">
    <location>
        <begin position="7"/>
        <end position="28"/>
    </location>
</feature>
<dbReference type="InterPro" id="IPR024989">
    <property type="entry name" value="MFS_assoc_dom"/>
</dbReference>
<feature type="transmembrane region" description="Helical" evidence="8">
    <location>
        <begin position="40"/>
        <end position="59"/>
    </location>
</feature>
<gene>
    <name evidence="10" type="ORF">WAK64_05100</name>
</gene>
<organism evidence="10 11">
    <name type="scientific">Bacillus spongiae</name>
    <dbReference type="NCBI Taxonomy" id="2683610"/>
    <lineage>
        <taxon>Bacteria</taxon>
        <taxon>Bacillati</taxon>
        <taxon>Bacillota</taxon>
        <taxon>Bacilli</taxon>
        <taxon>Bacillales</taxon>
        <taxon>Bacillaceae</taxon>
        <taxon>Bacillus</taxon>
    </lineage>
</organism>
<feature type="transmembrane region" description="Helical" evidence="8">
    <location>
        <begin position="158"/>
        <end position="181"/>
    </location>
</feature>
<dbReference type="PIRSF" id="PIRSF004925">
    <property type="entry name" value="HcaT"/>
    <property type="match status" value="1"/>
</dbReference>
<feature type="transmembrane region" description="Helical" evidence="8">
    <location>
        <begin position="71"/>
        <end position="89"/>
    </location>
</feature>
<dbReference type="Pfam" id="PF12832">
    <property type="entry name" value="MFS_1_like"/>
    <property type="match status" value="1"/>
</dbReference>
<accession>A0ABU8HAX3</accession>
<evidence type="ECO:0000256" key="3">
    <source>
        <dbReference type="ARBA" id="ARBA00022475"/>
    </source>
</evidence>
<feature type="transmembrane region" description="Helical" evidence="8">
    <location>
        <begin position="95"/>
        <end position="112"/>
    </location>
</feature>
<evidence type="ECO:0000256" key="1">
    <source>
        <dbReference type="ARBA" id="ARBA00004429"/>
    </source>
</evidence>
<comment type="caution">
    <text evidence="10">The sequence shown here is derived from an EMBL/GenBank/DDBJ whole genome shotgun (WGS) entry which is preliminary data.</text>
</comment>
<keyword evidence="2" id="KW-0813">Transport</keyword>
<dbReference type="InterPro" id="IPR036259">
    <property type="entry name" value="MFS_trans_sf"/>
</dbReference>
<dbReference type="InterPro" id="IPR026032">
    <property type="entry name" value="HcaT-like"/>
</dbReference>
<dbReference type="EMBL" id="JBBAXC010000003">
    <property type="protein sequence ID" value="MEI5906430.1"/>
    <property type="molecule type" value="Genomic_DNA"/>
</dbReference>
<keyword evidence="7 8" id="KW-0472">Membrane</keyword>
<feature type="transmembrane region" description="Helical" evidence="8">
    <location>
        <begin position="133"/>
        <end position="152"/>
    </location>
</feature>
<evidence type="ECO:0000256" key="8">
    <source>
        <dbReference type="SAM" id="Phobius"/>
    </source>
</evidence>
<evidence type="ECO:0000313" key="11">
    <source>
        <dbReference type="Proteomes" id="UP001312865"/>
    </source>
</evidence>